<dbReference type="EMBL" id="JAHCVJ010000006">
    <property type="protein sequence ID" value="MBT0665703.1"/>
    <property type="molecule type" value="Genomic_DNA"/>
</dbReference>
<evidence type="ECO:0000313" key="9">
    <source>
        <dbReference type="Proteomes" id="UP000811899"/>
    </source>
</evidence>
<keyword evidence="5" id="KW-0663">Pyridoxal phosphate</keyword>
<dbReference type="InterPro" id="IPR010970">
    <property type="entry name" value="Cys_dSase_SufS"/>
</dbReference>
<dbReference type="InterPro" id="IPR015422">
    <property type="entry name" value="PyrdxlP-dep_Trfase_small"/>
</dbReference>
<dbReference type="GO" id="GO:0030170">
    <property type="term" value="F:pyridoxal phosphate binding"/>
    <property type="evidence" value="ECO:0007669"/>
    <property type="project" value="InterPro"/>
</dbReference>
<dbReference type="InterPro" id="IPR015424">
    <property type="entry name" value="PyrdxlP-dep_Trfase"/>
</dbReference>
<comment type="catalytic activity">
    <reaction evidence="6">
        <text>(sulfur carrier)-H + L-cysteine = (sulfur carrier)-SH + L-alanine</text>
        <dbReference type="Rhea" id="RHEA:43892"/>
        <dbReference type="Rhea" id="RHEA-COMP:14737"/>
        <dbReference type="Rhea" id="RHEA-COMP:14739"/>
        <dbReference type="ChEBI" id="CHEBI:29917"/>
        <dbReference type="ChEBI" id="CHEBI:35235"/>
        <dbReference type="ChEBI" id="CHEBI:57972"/>
        <dbReference type="ChEBI" id="CHEBI:64428"/>
        <dbReference type="EC" id="2.8.1.7"/>
    </reaction>
</comment>
<evidence type="ECO:0000256" key="5">
    <source>
        <dbReference type="ARBA" id="ARBA00022898"/>
    </source>
</evidence>
<sequence>MPIYLDNAATSYPKPEEVYQAVDTALREGAGSPGRGGHRGGISAARLVLEARETLAHLFGVADSSRLVFTHSATESLNLALHGLLNPGDHVVTTSMEHNSMARPLHLASRRGVEVTWVEAGTDGFVSPEDLAAAVRPNTALIAVSHCSNVTGTIQAVSLIGEIARNAGIPFLVDAAQSAGCIPIDVGSMHIDMLAAPGHKGLMGPPGTGFLYIADGVSLQPLLVGGTGTSSASLDQPETLPERFESGTQNTPAIAGLLAGAGFVSSVGVANIAAHEAALVVPLMEGLRLIPGLKVYGPDPSLPRGSVVSFAIDGMDPSQVGFVLDHDYEIAVRTGLHCAPNAHRSIGTYPSGTIRVSPGWFNTGSEIATFLDAIDRIARRKR</sequence>
<dbReference type="InterPro" id="IPR010969">
    <property type="entry name" value="Cys_dSase-rel_unknwn_funct"/>
</dbReference>
<dbReference type="InterPro" id="IPR015421">
    <property type="entry name" value="PyrdxlP-dep_Trfase_major"/>
</dbReference>
<feature type="domain" description="Aminotransferase class V" evidence="7">
    <location>
        <begin position="3"/>
        <end position="369"/>
    </location>
</feature>
<dbReference type="SUPFAM" id="SSF53383">
    <property type="entry name" value="PLP-dependent transferases"/>
    <property type="match status" value="1"/>
</dbReference>
<dbReference type="PANTHER" id="PTHR43586:SF4">
    <property type="entry name" value="ISOPENICILLIN N EPIMERASE"/>
    <property type="match status" value="1"/>
</dbReference>
<reference evidence="8 9" key="1">
    <citation type="submission" date="2021-05" db="EMBL/GenBank/DDBJ databases">
        <title>The draft genome of Geobacter pelophilus DSM 12255.</title>
        <authorList>
            <person name="Xu Z."/>
            <person name="Masuda Y."/>
            <person name="Itoh H."/>
            <person name="Senoo K."/>
        </authorList>
    </citation>
    <scope>NUCLEOTIDE SEQUENCE [LARGE SCALE GENOMIC DNA]</scope>
    <source>
        <strain evidence="8 9">DSM 12255</strain>
    </source>
</reference>
<dbReference type="AlphaFoldDB" id="A0AAW4L411"/>
<dbReference type="Proteomes" id="UP000811899">
    <property type="component" value="Unassembled WGS sequence"/>
</dbReference>
<gene>
    <name evidence="8" type="ORF">KI809_15440</name>
</gene>
<evidence type="ECO:0000256" key="2">
    <source>
        <dbReference type="ARBA" id="ARBA00010447"/>
    </source>
</evidence>
<keyword evidence="8" id="KW-0032">Aminotransferase</keyword>
<dbReference type="RefSeq" id="WP_214172543.1">
    <property type="nucleotide sequence ID" value="NZ_JAHCVJ010000006.1"/>
</dbReference>
<dbReference type="PANTHER" id="PTHR43586">
    <property type="entry name" value="CYSTEINE DESULFURASE"/>
    <property type="match status" value="1"/>
</dbReference>
<name>A0AAW4L411_9BACT</name>
<accession>A0AAW4L411</accession>
<comment type="caution">
    <text evidence="8">The sequence shown here is derived from an EMBL/GenBank/DDBJ whole genome shotgun (WGS) entry which is preliminary data.</text>
</comment>
<dbReference type="Gene3D" id="3.90.1150.10">
    <property type="entry name" value="Aspartate Aminotransferase, domain 1"/>
    <property type="match status" value="1"/>
</dbReference>
<dbReference type="PIRSF" id="PIRSF005572">
    <property type="entry name" value="NifS"/>
    <property type="match status" value="1"/>
</dbReference>
<evidence type="ECO:0000259" key="7">
    <source>
        <dbReference type="Pfam" id="PF00266"/>
    </source>
</evidence>
<keyword evidence="9" id="KW-1185">Reference proteome</keyword>
<comment type="similarity">
    <text evidence="2">Belongs to the class-V pyridoxal-phosphate-dependent aminotransferase family. Csd subfamily.</text>
</comment>
<protein>
    <recommendedName>
        <fullName evidence="3">cysteine desulfurase</fullName>
        <ecNumber evidence="3">2.8.1.7</ecNumber>
    </recommendedName>
</protein>
<dbReference type="Gene3D" id="3.40.640.10">
    <property type="entry name" value="Type I PLP-dependent aspartate aminotransferase-like (Major domain)"/>
    <property type="match status" value="1"/>
</dbReference>
<evidence type="ECO:0000256" key="3">
    <source>
        <dbReference type="ARBA" id="ARBA00012239"/>
    </source>
</evidence>
<comment type="cofactor">
    <cofactor evidence="1">
        <name>pyridoxal 5'-phosphate</name>
        <dbReference type="ChEBI" id="CHEBI:597326"/>
    </cofactor>
</comment>
<keyword evidence="4" id="KW-0808">Transferase</keyword>
<dbReference type="CDD" id="cd06453">
    <property type="entry name" value="SufS_like"/>
    <property type="match status" value="1"/>
</dbReference>
<dbReference type="GO" id="GO:0006534">
    <property type="term" value="P:cysteine metabolic process"/>
    <property type="evidence" value="ECO:0007669"/>
    <property type="project" value="InterPro"/>
</dbReference>
<dbReference type="EC" id="2.8.1.7" evidence="3"/>
<dbReference type="GO" id="GO:0031071">
    <property type="term" value="F:cysteine desulfurase activity"/>
    <property type="evidence" value="ECO:0007669"/>
    <property type="project" value="UniProtKB-EC"/>
</dbReference>
<evidence type="ECO:0000256" key="6">
    <source>
        <dbReference type="ARBA" id="ARBA00050776"/>
    </source>
</evidence>
<evidence type="ECO:0000256" key="4">
    <source>
        <dbReference type="ARBA" id="ARBA00022679"/>
    </source>
</evidence>
<dbReference type="Pfam" id="PF00266">
    <property type="entry name" value="Aminotran_5"/>
    <property type="match status" value="1"/>
</dbReference>
<organism evidence="8 9">
    <name type="scientific">Geoanaerobacter pelophilus</name>
    <dbReference type="NCBI Taxonomy" id="60036"/>
    <lineage>
        <taxon>Bacteria</taxon>
        <taxon>Pseudomonadati</taxon>
        <taxon>Thermodesulfobacteriota</taxon>
        <taxon>Desulfuromonadia</taxon>
        <taxon>Geobacterales</taxon>
        <taxon>Geobacteraceae</taxon>
        <taxon>Geoanaerobacter</taxon>
    </lineage>
</organism>
<dbReference type="InterPro" id="IPR016454">
    <property type="entry name" value="Cysteine_dSase"/>
</dbReference>
<proteinExistence type="inferred from homology"/>
<dbReference type="NCBIfam" id="TIGR01977">
    <property type="entry name" value="am_tr_V_EF2568"/>
    <property type="match status" value="1"/>
</dbReference>
<evidence type="ECO:0000313" key="8">
    <source>
        <dbReference type="EMBL" id="MBT0665703.1"/>
    </source>
</evidence>
<dbReference type="GO" id="GO:0008483">
    <property type="term" value="F:transaminase activity"/>
    <property type="evidence" value="ECO:0007669"/>
    <property type="project" value="UniProtKB-KW"/>
</dbReference>
<dbReference type="InterPro" id="IPR000192">
    <property type="entry name" value="Aminotrans_V_dom"/>
</dbReference>
<evidence type="ECO:0000256" key="1">
    <source>
        <dbReference type="ARBA" id="ARBA00001933"/>
    </source>
</evidence>